<name>A0A2H4J9P6_9CAUD</name>
<dbReference type="GO" id="GO:0098003">
    <property type="term" value="P:viral tail assembly"/>
    <property type="evidence" value="ECO:0007669"/>
    <property type="project" value="UniProtKB-KW"/>
</dbReference>
<feature type="domain" description="M23ase beta-sheet core" evidence="7">
    <location>
        <begin position="965"/>
        <end position="1067"/>
    </location>
</feature>
<dbReference type="Pfam" id="PF20155">
    <property type="entry name" value="TMP_3"/>
    <property type="match status" value="1"/>
</dbReference>
<dbReference type="InterPro" id="IPR023346">
    <property type="entry name" value="Lysozyme-like_dom_sf"/>
</dbReference>
<evidence type="ECO:0000259" key="7">
    <source>
        <dbReference type="Pfam" id="PF01551"/>
    </source>
</evidence>
<dbReference type="EMBL" id="MF417937">
    <property type="protein sequence ID" value="ASN71960.1"/>
    <property type="molecule type" value="Genomic_DNA"/>
</dbReference>
<evidence type="ECO:0000259" key="6">
    <source>
        <dbReference type="Pfam" id="PF01464"/>
    </source>
</evidence>
<keyword evidence="1" id="KW-1245">Viral tail assembly</keyword>
<dbReference type="CDD" id="cd12797">
    <property type="entry name" value="M23_peptidase"/>
    <property type="match status" value="1"/>
</dbReference>
<feature type="transmembrane region" description="Helical" evidence="5">
    <location>
        <begin position="165"/>
        <end position="191"/>
    </location>
</feature>
<keyword evidence="3" id="KW-0081">Bacteriolytic enzyme</keyword>
<dbReference type="PANTHER" id="PTHR37813:SF1">
    <property type="entry name" value="FELS-2 PROPHAGE PROTEIN"/>
    <property type="match status" value="1"/>
</dbReference>
<dbReference type="Pfam" id="PF01551">
    <property type="entry name" value="Peptidase_M23"/>
    <property type="match status" value="1"/>
</dbReference>
<dbReference type="InterPro" id="IPR013491">
    <property type="entry name" value="Tape_meas_N"/>
</dbReference>
<keyword evidence="5" id="KW-0472">Membrane</keyword>
<evidence type="ECO:0000313" key="9">
    <source>
        <dbReference type="EMBL" id="ASN71960.1"/>
    </source>
</evidence>
<dbReference type="InterPro" id="IPR008258">
    <property type="entry name" value="Transglycosylase_SLT_dom_1"/>
</dbReference>
<feature type="transmembrane region" description="Helical" evidence="5">
    <location>
        <begin position="225"/>
        <end position="253"/>
    </location>
</feature>
<accession>A0A2H4J9P6</accession>
<dbReference type="PANTHER" id="PTHR37813">
    <property type="entry name" value="FELS-2 PROPHAGE PROTEIN"/>
    <property type="match status" value="1"/>
</dbReference>
<dbReference type="Gene3D" id="2.70.70.10">
    <property type="entry name" value="Glucose Permease (Domain IIA)"/>
    <property type="match status" value="1"/>
</dbReference>
<evidence type="ECO:0000256" key="5">
    <source>
        <dbReference type="SAM" id="Phobius"/>
    </source>
</evidence>
<gene>
    <name evidence="9" type="ORF">10F6_31</name>
</gene>
<dbReference type="SUPFAM" id="SSF53955">
    <property type="entry name" value="Lysozyme-like"/>
    <property type="match status" value="1"/>
</dbReference>
<evidence type="ECO:0000259" key="8">
    <source>
        <dbReference type="Pfam" id="PF20155"/>
    </source>
</evidence>
<dbReference type="SUPFAM" id="SSF58113">
    <property type="entry name" value="Apolipoprotein A-I"/>
    <property type="match status" value="1"/>
</dbReference>
<organism evidence="9">
    <name type="scientific">uncultured Caudovirales phage</name>
    <dbReference type="NCBI Taxonomy" id="2100421"/>
    <lineage>
        <taxon>Viruses</taxon>
        <taxon>Duplodnaviria</taxon>
        <taxon>Heunggongvirae</taxon>
        <taxon>Uroviricota</taxon>
        <taxon>Caudoviricetes</taxon>
        <taxon>Peduoviridae</taxon>
        <taxon>Maltschvirus</taxon>
        <taxon>Maltschvirus maltsch</taxon>
    </lineage>
</organism>
<keyword evidence="2" id="KW-0929">Antimicrobial</keyword>
<dbReference type="GO" id="GO:0042742">
    <property type="term" value="P:defense response to bacterium"/>
    <property type="evidence" value="ECO:0007669"/>
    <property type="project" value="UniProtKB-KW"/>
</dbReference>
<keyword evidence="5" id="KW-1133">Transmembrane helix</keyword>
<feature type="region of interest" description="Disordered" evidence="4">
    <location>
        <begin position="1227"/>
        <end position="1249"/>
    </location>
</feature>
<feature type="transmembrane region" description="Helical" evidence="5">
    <location>
        <begin position="260"/>
        <end position="279"/>
    </location>
</feature>
<evidence type="ECO:0000256" key="2">
    <source>
        <dbReference type="ARBA" id="ARBA00022529"/>
    </source>
</evidence>
<dbReference type="SUPFAM" id="SSF51261">
    <property type="entry name" value="Duplicated hybrid motif"/>
    <property type="match status" value="1"/>
</dbReference>
<feature type="domain" description="Tape measure protein N-terminal" evidence="8">
    <location>
        <begin position="3"/>
        <end position="83"/>
    </location>
</feature>
<protein>
    <submittedName>
        <fullName evidence="9">Uncharacterized protein</fullName>
    </submittedName>
</protein>
<dbReference type="CDD" id="cd13402">
    <property type="entry name" value="LT_TF-like"/>
    <property type="match status" value="1"/>
</dbReference>
<keyword evidence="1" id="KW-1188">Viral release from host cell</keyword>
<dbReference type="GO" id="GO:0003824">
    <property type="term" value="F:catalytic activity"/>
    <property type="evidence" value="ECO:0007669"/>
    <property type="project" value="UniProtKB-KW"/>
</dbReference>
<dbReference type="InterPro" id="IPR011055">
    <property type="entry name" value="Dup_hybrid_motif"/>
</dbReference>
<feature type="domain" description="Transglycosylase SLT" evidence="6">
    <location>
        <begin position="1111"/>
        <end position="1171"/>
    </location>
</feature>
<reference evidence="9" key="1">
    <citation type="submission" date="2017-06" db="EMBL/GenBank/DDBJ databases">
        <title>Novel phages from South African skin metaviromes.</title>
        <authorList>
            <person name="van Zyl L.J."/>
            <person name="Abrahams Y."/>
            <person name="Stander E.A."/>
            <person name="Kirby B.M."/>
            <person name="Clavaud C."/>
            <person name="Farcet C."/>
            <person name="Breton L."/>
            <person name="Trindade M.I."/>
        </authorList>
    </citation>
    <scope>NUCLEOTIDE SEQUENCE</scope>
</reference>
<dbReference type="Gene3D" id="1.20.120.20">
    <property type="entry name" value="Apolipoprotein"/>
    <property type="match status" value="1"/>
</dbReference>
<proteinExistence type="predicted"/>
<evidence type="ECO:0000256" key="1">
    <source>
        <dbReference type="ARBA" id="ARBA00022465"/>
    </source>
</evidence>
<evidence type="ECO:0000256" key="4">
    <source>
        <dbReference type="SAM" id="MobiDB-lite"/>
    </source>
</evidence>
<dbReference type="Gene3D" id="1.10.530.10">
    <property type="match status" value="1"/>
</dbReference>
<feature type="transmembrane region" description="Helical" evidence="5">
    <location>
        <begin position="390"/>
        <end position="408"/>
    </location>
</feature>
<keyword evidence="5" id="KW-0812">Transmembrane</keyword>
<feature type="compositionally biased region" description="Polar residues" evidence="4">
    <location>
        <begin position="1238"/>
        <end position="1249"/>
    </location>
</feature>
<dbReference type="InterPro" id="IPR016047">
    <property type="entry name" value="M23ase_b-sheet_dom"/>
</dbReference>
<evidence type="ECO:0000256" key="3">
    <source>
        <dbReference type="ARBA" id="ARBA00022638"/>
    </source>
</evidence>
<sequence>MAMIFNRVQGQGKLMTEELNMVEEGMPGFSKAMAKHLGVSYEAFREMVTNGEVTSKDFLTVMDDFAGGMAGAYSKSFKGMVQNTKAYIGMIGESLLSGVFIQSKESLREFEKLLQSPETQQWAKQTGQSIGAAFSAMIGAIKSVVNWWNSLGGTTQNVLGSIIKWLGITLITLGPVLTIFGKLTSVIGGMFGPLGSLFQNIGKVAFASKQAGSVMAGLTSVFPKLGAAIAFATGPIGLTVAAIVALGTAFVIAYKKSETFRNIVNGAVSGVVTAFKWLWSGIMTVLTPMGNAIASFGRQLAKTFGQFWAENGPQFMQALGNIKTGFMVVWSIIRPIIVGIGTVIKSVFGGILTFIQFIMPAIQGVFKVGWAIIKYIFVSTWQAIKGVVMGGLNVIMGLIKVFTGLFTGDFRKMWEGVKQIFFGAFQFIWNLVQLWFVGKIFGLFKLGLGLIKSIVSGSLGSVRGTFSSILGAIWGIVKKIFGWISSFTRSTFTGIWKFTKAVWSNIKLAITNPVAFIQKWVTSRFRGMSEAVKTIFSGLKKAITVIFQTMKTVVVNIARAMINLLRGNFSGMRKNLQNITNALKNAVIKIWRILKDTVVNVAKSLWNGVKDKFNGLKKSVTDITQKLKNAVKDKWESLKKNVVDLAIGAKDGVVKGFKAMYNKGVEWLDKLKGFIKNAKDGFKKVASDLGKGVANGAISGLNAMIDGINTLSDKIMKKKLIKNKIKTLSTGTGANPNVQTDSQGRLTKSTKAIVNDKGLGNASGSRGHKEIIHRRNGKIEQPKGNNKRVNLKRGDAVYNGIQSKSLMPHLSTGTGADLLKQAKKRKKHEEPHGDMFVPKNSGFGGGNIAEDALNWTKETAKKAKDSFGKAIGDVMDYMDNPGKLVGKVMKHFGVDFSSIKGAMGGTMSWAYGGLKKGLKDLITGWFEEQSGAGDGGYIDLSRGINFGFARTGAEAIAQGYPFARPHHGIDVNYPYGTNVYSTISGKATGSKGWNGGFGNNMTITSGIMKVIYGHLSKLNWTGSKSVKPGTYLGLSGGDPARQGAGAGSSTGPHLHYEMQWNGVAKDPLPWLKKNNGGGKAGGKYGSTIKQALGMAGLPQTSQYIKAWQEQARTESTFNPKARNPSGASGLVQVKPATFNQYKLPGHGNIWNPLDNLIAGMRYAKARYGKGGMLSQIGHGLPYATGGLINSSGFYQLAEEGHPEFVIPTDPSRQSDAMKLLAIARQRIEGNKKNKRPNQMRTPSTSNNNDNEMINVMAMQLEATQRQVELLTQLVASNQRLEKKPTGVSEQDISKAQGKRAEMMAYNLGGAY</sequence>
<feature type="transmembrane region" description="Helical" evidence="5">
    <location>
        <begin position="420"/>
        <end position="444"/>
    </location>
</feature>
<dbReference type="GO" id="GO:0031640">
    <property type="term" value="P:killing of cells of another organism"/>
    <property type="evidence" value="ECO:0007669"/>
    <property type="project" value="UniProtKB-KW"/>
</dbReference>
<dbReference type="NCBIfam" id="TIGR02675">
    <property type="entry name" value="tape_meas_nterm"/>
    <property type="match status" value="1"/>
</dbReference>
<feature type="region of interest" description="Disordered" evidence="4">
    <location>
        <begin position="756"/>
        <end position="788"/>
    </location>
</feature>
<dbReference type="Pfam" id="PF01464">
    <property type="entry name" value="SLT"/>
    <property type="match status" value="1"/>
</dbReference>